<dbReference type="Proteomes" id="UP001231189">
    <property type="component" value="Unassembled WGS sequence"/>
</dbReference>
<protein>
    <recommendedName>
        <fullName evidence="3">VWFA domain-containing protein</fullName>
    </recommendedName>
</protein>
<dbReference type="SMART" id="SM00327">
    <property type="entry name" value="VWA"/>
    <property type="match status" value="1"/>
</dbReference>
<feature type="region of interest" description="Disordered" evidence="2">
    <location>
        <begin position="160"/>
        <end position="189"/>
    </location>
</feature>
<evidence type="ECO:0000313" key="4">
    <source>
        <dbReference type="EMBL" id="KAK1670069.1"/>
    </source>
</evidence>
<organism evidence="4 5">
    <name type="scientific">Lolium multiflorum</name>
    <name type="common">Italian ryegrass</name>
    <name type="synonym">Lolium perenne subsp. multiflorum</name>
    <dbReference type="NCBI Taxonomy" id="4521"/>
    <lineage>
        <taxon>Eukaryota</taxon>
        <taxon>Viridiplantae</taxon>
        <taxon>Streptophyta</taxon>
        <taxon>Embryophyta</taxon>
        <taxon>Tracheophyta</taxon>
        <taxon>Spermatophyta</taxon>
        <taxon>Magnoliopsida</taxon>
        <taxon>Liliopsida</taxon>
        <taxon>Poales</taxon>
        <taxon>Poaceae</taxon>
        <taxon>BOP clade</taxon>
        <taxon>Pooideae</taxon>
        <taxon>Poodae</taxon>
        <taxon>Poeae</taxon>
        <taxon>Poeae Chloroplast Group 2 (Poeae type)</taxon>
        <taxon>Loliodinae</taxon>
        <taxon>Loliinae</taxon>
        <taxon>Lolium</taxon>
    </lineage>
</organism>
<evidence type="ECO:0000256" key="1">
    <source>
        <dbReference type="SAM" id="Coils"/>
    </source>
</evidence>
<dbReference type="SUPFAM" id="SSF53300">
    <property type="entry name" value="vWA-like"/>
    <property type="match status" value="1"/>
</dbReference>
<feature type="region of interest" description="Disordered" evidence="2">
    <location>
        <begin position="1"/>
        <end position="20"/>
    </location>
</feature>
<dbReference type="Gene3D" id="3.40.50.410">
    <property type="entry name" value="von Willebrand factor, type A domain"/>
    <property type="match status" value="1"/>
</dbReference>
<name>A0AAD8T5V4_LOLMU</name>
<accession>A0AAD8T5V4</accession>
<dbReference type="InterPro" id="IPR002035">
    <property type="entry name" value="VWF_A"/>
</dbReference>
<proteinExistence type="predicted"/>
<dbReference type="AlphaFoldDB" id="A0AAD8T5V4"/>
<feature type="coiled-coil region" evidence="1">
    <location>
        <begin position="529"/>
        <end position="603"/>
    </location>
</feature>
<dbReference type="Pfam" id="PF13519">
    <property type="entry name" value="VWA_2"/>
    <property type="match status" value="1"/>
</dbReference>
<dbReference type="PROSITE" id="PS50234">
    <property type="entry name" value="VWFA"/>
    <property type="match status" value="1"/>
</dbReference>
<evidence type="ECO:0000313" key="5">
    <source>
        <dbReference type="Proteomes" id="UP001231189"/>
    </source>
</evidence>
<dbReference type="PANTHER" id="PTHR10579">
    <property type="entry name" value="CALCIUM-ACTIVATED CHLORIDE CHANNEL REGULATOR"/>
    <property type="match status" value="1"/>
</dbReference>
<reference evidence="4" key="1">
    <citation type="submission" date="2023-07" db="EMBL/GenBank/DDBJ databases">
        <title>A chromosome-level genome assembly of Lolium multiflorum.</title>
        <authorList>
            <person name="Chen Y."/>
            <person name="Copetti D."/>
            <person name="Kolliker R."/>
            <person name="Studer B."/>
        </authorList>
    </citation>
    <scope>NUCLEOTIDE SEQUENCE</scope>
    <source>
        <strain evidence="4">02402/16</strain>
        <tissue evidence="4">Leaf</tissue>
    </source>
</reference>
<dbReference type="PANTHER" id="PTHR10579:SF57">
    <property type="entry name" value="OS11G0687100 PROTEIN"/>
    <property type="match status" value="1"/>
</dbReference>
<keyword evidence="1" id="KW-0175">Coiled coil</keyword>
<comment type="caution">
    <text evidence="4">The sequence shown here is derived from an EMBL/GenBank/DDBJ whole genome shotgun (WGS) entry which is preliminary data.</text>
</comment>
<evidence type="ECO:0000256" key="2">
    <source>
        <dbReference type="SAM" id="MobiDB-lite"/>
    </source>
</evidence>
<gene>
    <name evidence="4" type="ORF">QYE76_058228</name>
</gene>
<dbReference type="InterPro" id="IPR051266">
    <property type="entry name" value="CLCR"/>
</dbReference>
<sequence>MTTQAGDKVRLETTASTKSIPRATRREEYAVLVRVTAAPGAVSARADGVELVAVLDTSGRMSEEEGLERMKQAMVFVIDNLGPDDRLSVVSFDDQVQRRTELSHMSEGNRAVARAVVDKLTAAPAGGGGANTTAATEEAAKILAQRGEDEQKNRVGRIIFLSNGGDDGGDADAADPGQKQESLTSPDPELSAEAFGLGADDSLSALSYGAGKTSGVYSYGKQDVDNIKDAHTHGFMSVDAALGVQIDLQAQEGVAISALGSGGHRVSVGTGVRGSVTIYIHDLYPGEHKSFIVYLTVPEDEERLLTVGGLYRDPDHGDDIRFDDTEVSVLRPDEAGDTADEAICPEVAAELDRARRLVNLAMEANAKPIPMEEPLQEDEGADVEETILDDDKPDDVRELLEIPFMATQAQDFTNQAQKEEQKGKLGKVQIIWVSNNPYYSCLIFAATVLLLGAAMLLTSNGAPKRTRASLIDISQHPGWPKMEESLGLAMAKKMEDSWITSSLHGVSVEDMSRTIITYIHLALVHASGVPRLEERVQELEAEKQELRVMIKTVTEEIAEEEMATAVACRDKNQAAVERAHTRIVELEQQLQGKKAFAESLRSEVANNDAHLVTCSHTVEMLEAKVREMEGAHPNHSEPVIV</sequence>
<feature type="domain" description="VWFA" evidence="3">
    <location>
        <begin position="50"/>
        <end position="236"/>
    </location>
</feature>
<evidence type="ECO:0000259" key="3">
    <source>
        <dbReference type="PROSITE" id="PS50234"/>
    </source>
</evidence>
<dbReference type="InterPro" id="IPR036465">
    <property type="entry name" value="vWFA_dom_sf"/>
</dbReference>
<dbReference type="EMBL" id="JAUUTY010000003">
    <property type="protein sequence ID" value="KAK1670069.1"/>
    <property type="molecule type" value="Genomic_DNA"/>
</dbReference>
<keyword evidence="5" id="KW-1185">Reference proteome</keyword>